<keyword evidence="1" id="KW-0812">Transmembrane</keyword>
<keyword evidence="1" id="KW-1133">Transmembrane helix</keyword>
<evidence type="ECO:0008006" key="3">
    <source>
        <dbReference type="Google" id="ProtNLM"/>
    </source>
</evidence>
<evidence type="ECO:0000256" key="1">
    <source>
        <dbReference type="SAM" id="Phobius"/>
    </source>
</evidence>
<organism evidence="2">
    <name type="scientific">bioreactor metagenome</name>
    <dbReference type="NCBI Taxonomy" id="1076179"/>
    <lineage>
        <taxon>unclassified sequences</taxon>
        <taxon>metagenomes</taxon>
        <taxon>ecological metagenomes</taxon>
    </lineage>
</organism>
<protein>
    <recommendedName>
        <fullName evidence="3">YtxH domain-containing protein</fullName>
    </recommendedName>
</protein>
<evidence type="ECO:0000313" key="2">
    <source>
        <dbReference type="EMBL" id="MPL99743.1"/>
    </source>
</evidence>
<name>A0A644WBI2_9ZZZZ</name>
<accession>A0A644WBI2</accession>
<feature type="transmembrane region" description="Helical" evidence="1">
    <location>
        <begin position="6"/>
        <end position="25"/>
    </location>
</feature>
<sequence>MAVILYMKYAIGAIIGAAVGYFILYRAIGCSSGTCPITANPYSSTIYGMVIGLLLAGAV</sequence>
<comment type="caution">
    <text evidence="2">The sequence shown here is derived from an EMBL/GenBank/DDBJ whole genome shotgun (WGS) entry which is preliminary data.</text>
</comment>
<keyword evidence="1" id="KW-0472">Membrane</keyword>
<dbReference type="InterPro" id="IPR045764">
    <property type="entry name" value="DUF6132"/>
</dbReference>
<feature type="transmembrane region" description="Helical" evidence="1">
    <location>
        <begin position="37"/>
        <end position="58"/>
    </location>
</feature>
<dbReference type="Pfam" id="PF19628">
    <property type="entry name" value="DUF6132"/>
    <property type="match status" value="1"/>
</dbReference>
<gene>
    <name evidence="2" type="ORF">SDC9_45964</name>
</gene>
<dbReference type="EMBL" id="VSSQ01000685">
    <property type="protein sequence ID" value="MPL99743.1"/>
    <property type="molecule type" value="Genomic_DNA"/>
</dbReference>
<proteinExistence type="predicted"/>
<dbReference type="AlphaFoldDB" id="A0A644WBI2"/>
<reference evidence="2" key="1">
    <citation type="submission" date="2019-08" db="EMBL/GenBank/DDBJ databases">
        <authorList>
            <person name="Kucharzyk K."/>
            <person name="Murdoch R.W."/>
            <person name="Higgins S."/>
            <person name="Loffler F."/>
        </authorList>
    </citation>
    <scope>NUCLEOTIDE SEQUENCE</scope>
</reference>